<comment type="similarity">
    <text evidence="2 6">Belongs to the zinc-containing alcohol dehydrogenase family.</text>
</comment>
<protein>
    <submittedName>
        <fullName evidence="8">Alcohol dehydrogenase catalytic domain-containing protein</fullName>
    </submittedName>
</protein>
<evidence type="ECO:0000256" key="3">
    <source>
        <dbReference type="ARBA" id="ARBA00022723"/>
    </source>
</evidence>
<feature type="domain" description="Enoyl reductase (ER)" evidence="7">
    <location>
        <begin position="7"/>
        <end position="306"/>
    </location>
</feature>
<keyword evidence="5" id="KW-0560">Oxidoreductase</keyword>
<keyword evidence="3 6" id="KW-0479">Metal-binding</keyword>
<proteinExistence type="inferred from homology"/>
<evidence type="ECO:0000256" key="6">
    <source>
        <dbReference type="RuleBase" id="RU361277"/>
    </source>
</evidence>
<evidence type="ECO:0000313" key="8">
    <source>
        <dbReference type="EMBL" id="NEX01958.1"/>
    </source>
</evidence>
<evidence type="ECO:0000259" key="7">
    <source>
        <dbReference type="SMART" id="SM00829"/>
    </source>
</evidence>
<comment type="caution">
    <text evidence="8">The sequence shown here is derived from an EMBL/GenBank/DDBJ whole genome shotgun (WGS) entry which is preliminary data.</text>
</comment>
<keyword evidence="4 6" id="KW-0862">Zinc</keyword>
<evidence type="ECO:0000256" key="2">
    <source>
        <dbReference type="ARBA" id="ARBA00008072"/>
    </source>
</evidence>
<dbReference type="Pfam" id="PF08240">
    <property type="entry name" value="ADH_N"/>
    <property type="match status" value="1"/>
</dbReference>
<dbReference type="Proteomes" id="UP000473091">
    <property type="component" value="Unassembled WGS sequence"/>
</dbReference>
<reference evidence="8 9" key="2">
    <citation type="submission" date="2020-03" db="EMBL/GenBank/DDBJ databases">
        <title>Investigating the evolutionary divergence of the Butyrivibrio group.</title>
        <authorList>
            <person name="Skvortsov T."/>
            <person name="Santos F.G."/>
            <person name="Ting K.S."/>
            <person name="Creevey C.J."/>
        </authorList>
    </citation>
    <scope>NUCLEOTIDE SEQUENCE [LARGE SCALE GENOMIC DNA]</scope>
    <source>
        <strain evidence="8 9">MZ8</strain>
    </source>
</reference>
<dbReference type="InterPro" id="IPR013154">
    <property type="entry name" value="ADH-like_N"/>
</dbReference>
<evidence type="ECO:0000256" key="4">
    <source>
        <dbReference type="ARBA" id="ARBA00022833"/>
    </source>
</evidence>
<dbReference type="PANTHER" id="PTHR43161">
    <property type="entry name" value="SORBITOL DEHYDROGENASE"/>
    <property type="match status" value="1"/>
</dbReference>
<evidence type="ECO:0000256" key="5">
    <source>
        <dbReference type="ARBA" id="ARBA00023002"/>
    </source>
</evidence>
<dbReference type="PROSITE" id="PS00059">
    <property type="entry name" value="ADH_ZINC"/>
    <property type="match status" value="1"/>
</dbReference>
<gene>
    <name evidence="8" type="ORF">F0Q01_08690</name>
</gene>
<dbReference type="InterPro" id="IPR036291">
    <property type="entry name" value="NAD(P)-bd_dom_sf"/>
</dbReference>
<name>A0A6M0LHA9_PSEXY</name>
<comment type="cofactor">
    <cofactor evidence="1 6">
        <name>Zn(2+)</name>
        <dbReference type="ChEBI" id="CHEBI:29105"/>
    </cofactor>
</comment>
<dbReference type="AlphaFoldDB" id="A0A6M0LHA9"/>
<dbReference type="InterPro" id="IPR011032">
    <property type="entry name" value="GroES-like_sf"/>
</dbReference>
<dbReference type="InterPro" id="IPR020843">
    <property type="entry name" value="ER"/>
</dbReference>
<sequence length="342" mass="38064">MKALTTDKNHKLVWTEIAEPQVVEKTQVKVKIYGTGVCGTDINVLRGKMVAKAGMALGHEAVGTVVEVGENVTNYKVGDRVVIDPTQFCGKCDYCRQGLTCYCDHFDDYQLGIGCHGTYTKYYVGEEKFMYKIPDGMNWETAALVEPLACVLNIIKQANIQPEDNVLVLGSGTIGNLCQMVCKRIAKTTVGTEINTFRNEFSKQFNSDVYYPNELTMEKVLELTNGKKFNVIIDAVGNQLHNAVDFAAKGARLFAIGFMNDYEITINTLDYLTKGISLVGTGEEHLQMAPAMDYISSFKDIDKLITTKIPISEYEPAVNNLIDVENCKHMKVMLISENDENL</sequence>
<dbReference type="EMBL" id="VTVE01000002">
    <property type="protein sequence ID" value="NEX01958.1"/>
    <property type="molecule type" value="Genomic_DNA"/>
</dbReference>
<dbReference type="SUPFAM" id="SSF51735">
    <property type="entry name" value="NAD(P)-binding Rossmann-fold domains"/>
    <property type="match status" value="1"/>
</dbReference>
<organism evidence="8 9">
    <name type="scientific">Pseudobutyrivibrio xylanivorans</name>
    <dbReference type="NCBI Taxonomy" id="185007"/>
    <lineage>
        <taxon>Bacteria</taxon>
        <taxon>Bacillati</taxon>
        <taxon>Bacillota</taxon>
        <taxon>Clostridia</taxon>
        <taxon>Lachnospirales</taxon>
        <taxon>Lachnospiraceae</taxon>
        <taxon>Pseudobutyrivibrio</taxon>
    </lineage>
</organism>
<evidence type="ECO:0000256" key="1">
    <source>
        <dbReference type="ARBA" id="ARBA00001947"/>
    </source>
</evidence>
<dbReference type="RefSeq" id="WP_090488192.1">
    <property type="nucleotide sequence ID" value="NZ_VTVE01000002.1"/>
</dbReference>
<dbReference type="Pfam" id="PF00107">
    <property type="entry name" value="ADH_zinc_N"/>
    <property type="match status" value="1"/>
</dbReference>
<dbReference type="InterPro" id="IPR013149">
    <property type="entry name" value="ADH-like_C"/>
</dbReference>
<evidence type="ECO:0000313" key="9">
    <source>
        <dbReference type="Proteomes" id="UP000473091"/>
    </source>
</evidence>
<reference evidence="8 9" key="1">
    <citation type="submission" date="2019-09" db="EMBL/GenBank/DDBJ databases">
        <authorList>
            <person name="Pidcock S.E."/>
            <person name="Huws S.A."/>
        </authorList>
    </citation>
    <scope>NUCLEOTIDE SEQUENCE [LARGE SCALE GENOMIC DNA]</scope>
    <source>
        <strain evidence="8 9">MZ8</strain>
    </source>
</reference>
<dbReference type="SMART" id="SM00829">
    <property type="entry name" value="PKS_ER"/>
    <property type="match status" value="1"/>
</dbReference>
<dbReference type="Gene3D" id="3.40.50.720">
    <property type="entry name" value="NAD(P)-binding Rossmann-like Domain"/>
    <property type="match status" value="1"/>
</dbReference>
<dbReference type="GO" id="GO:0008270">
    <property type="term" value="F:zinc ion binding"/>
    <property type="evidence" value="ECO:0007669"/>
    <property type="project" value="InterPro"/>
</dbReference>
<accession>A0A6M0LHA9</accession>
<dbReference type="GO" id="GO:0016491">
    <property type="term" value="F:oxidoreductase activity"/>
    <property type="evidence" value="ECO:0007669"/>
    <property type="project" value="UniProtKB-KW"/>
</dbReference>
<dbReference type="InterPro" id="IPR002328">
    <property type="entry name" value="ADH_Zn_CS"/>
</dbReference>
<dbReference type="SUPFAM" id="SSF50129">
    <property type="entry name" value="GroES-like"/>
    <property type="match status" value="1"/>
</dbReference>
<dbReference type="Gene3D" id="3.90.180.10">
    <property type="entry name" value="Medium-chain alcohol dehydrogenases, catalytic domain"/>
    <property type="match status" value="1"/>
</dbReference>